<dbReference type="GO" id="GO:0007095">
    <property type="term" value="P:mitotic G2 DNA damage checkpoint signaling"/>
    <property type="evidence" value="ECO:0007669"/>
    <property type="project" value="TreeGrafter"/>
</dbReference>
<evidence type="ECO:0000313" key="4">
    <source>
        <dbReference type="Proteomes" id="UP000226431"/>
    </source>
</evidence>
<dbReference type="Proteomes" id="UP000226431">
    <property type="component" value="Unassembled WGS sequence"/>
</dbReference>
<dbReference type="FunFam" id="3.40.50.10190:FF:000010">
    <property type="entry name" value="DNA topoisomerase II binding protein 1"/>
    <property type="match status" value="1"/>
</dbReference>
<keyword evidence="1" id="KW-0677">Repeat</keyword>
<evidence type="ECO:0000259" key="2">
    <source>
        <dbReference type="PROSITE" id="PS50172"/>
    </source>
</evidence>
<dbReference type="OrthoDB" id="251770at2759"/>
<comment type="caution">
    <text evidence="3">The sequence shown here is derived from an EMBL/GenBank/DDBJ whole genome shotgun (WGS) entry which is preliminary data.</text>
</comment>
<dbReference type="Gene3D" id="3.40.50.10190">
    <property type="entry name" value="BRCT domain"/>
    <property type="match status" value="2"/>
</dbReference>
<dbReference type="PROSITE" id="PS50172">
    <property type="entry name" value="BRCT"/>
    <property type="match status" value="2"/>
</dbReference>
<proteinExistence type="predicted"/>
<feature type="domain" description="BRCT" evidence="2">
    <location>
        <begin position="12"/>
        <end position="85"/>
    </location>
</feature>
<dbReference type="EMBL" id="NJES01000685">
    <property type="protein sequence ID" value="PHH69965.1"/>
    <property type="molecule type" value="Genomic_DNA"/>
</dbReference>
<feature type="domain" description="BRCT" evidence="2">
    <location>
        <begin position="123"/>
        <end position="203"/>
    </location>
</feature>
<dbReference type="InterPro" id="IPR059215">
    <property type="entry name" value="BRCT2_TopBP1-like"/>
</dbReference>
<dbReference type="PANTHER" id="PTHR13561">
    <property type="entry name" value="DNA REPLICATION REGULATOR DPB11-RELATED"/>
    <property type="match status" value="1"/>
</dbReference>
<gene>
    <name evidence="3" type="ORF">CDD80_6338</name>
</gene>
<dbReference type="STRING" id="2004952.A0A2C5YKC9"/>
<evidence type="ECO:0000256" key="1">
    <source>
        <dbReference type="ARBA" id="ARBA00022737"/>
    </source>
</evidence>
<dbReference type="PANTHER" id="PTHR13561:SF20">
    <property type="entry name" value="DNA TOPOISOMERASE 2-BINDING PROTEIN 1"/>
    <property type="match status" value="1"/>
</dbReference>
<dbReference type="InterPro" id="IPR036420">
    <property type="entry name" value="BRCT_dom_sf"/>
</dbReference>
<dbReference type="SUPFAM" id="SSF52113">
    <property type="entry name" value="BRCT domain"/>
    <property type="match status" value="2"/>
</dbReference>
<dbReference type="GO" id="GO:0006270">
    <property type="term" value="P:DNA replication initiation"/>
    <property type="evidence" value="ECO:0007669"/>
    <property type="project" value="TreeGrafter"/>
</dbReference>
<accession>A0A2C5YKC9</accession>
<dbReference type="GO" id="GO:0033314">
    <property type="term" value="P:mitotic DNA replication checkpoint signaling"/>
    <property type="evidence" value="ECO:0007669"/>
    <property type="project" value="TreeGrafter"/>
</dbReference>
<dbReference type="SMART" id="SM00292">
    <property type="entry name" value="BRCT"/>
    <property type="match status" value="2"/>
</dbReference>
<keyword evidence="4" id="KW-1185">Reference proteome</keyword>
<dbReference type="InterPro" id="IPR001357">
    <property type="entry name" value="BRCT_dom"/>
</dbReference>
<organism evidence="3 4">
    <name type="scientific">Ophiocordyceps camponoti-rufipedis</name>
    <dbReference type="NCBI Taxonomy" id="2004952"/>
    <lineage>
        <taxon>Eukaryota</taxon>
        <taxon>Fungi</taxon>
        <taxon>Dikarya</taxon>
        <taxon>Ascomycota</taxon>
        <taxon>Pezizomycotina</taxon>
        <taxon>Sordariomycetes</taxon>
        <taxon>Hypocreomycetidae</taxon>
        <taxon>Hypocreales</taxon>
        <taxon>Ophiocordycipitaceae</taxon>
        <taxon>Ophiocordyceps</taxon>
    </lineage>
</organism>
<sequence length="219" mass="24927">MRVRDQDSEAIDPSHPFQGLVICCTSIPPDHRTEISNKVTELGGIHKYDLTPDATHLIVGDYNTPKYRHVARERPDVRPMSPAWIEAVSSRWRSDDEDMHLPDLERQYTLRPLDRTGDDSSHLVICLTGFGGDQRDEIARSITANGARYTGDLTRRCTHLIVHKPEGNKFKAARSWDVATVTLEWLTQSIARGMILDESRFDPLLPVEEQGRDAWINKD</sequence>
<protein>
    <recommendedName>
        <fullName evidence="2">BRCT domain-containing protein</fullName>
    </recommendedName>
</protein>
<dbReference type="AlphaFoldDB" id="A0A2C5YKC9"/>
<evidence type="ECO:0000313" key="3">
    <source>
        <dbReference type="EMBL" id="PHH69965.1"/>
    </source>
</evidence>
<reference evidence="3 4" key="1">
    <citation type="submission" date="2017-06" db="EMBL/GenBank/DDBJ databases">
        <title>Ant-infecting Ophiocordyceps genomes reveal a high diversity of potential behavioral manipulation genes and a possible major role for enterotoxins.</title>
        <authorList>
            <person name="De Bekker C."/>
            <person name="Evans H.C."/>
            <person name="Brachmann A."/>
            <person name="Hughes D.P."/>
        </authorList>
    </citation>
    <scope>NUCLEOTIDE SEQUENCE [LARGE SCALE GENOMIC DNA]</scope>
    <source>
        <strain evidence="3 4">Map16</strain>
    </source>
</reference>
<dbReference type="Pfam" id="PF12738">
    <property type="entry name" value="PTCB-BRCT"/>
    <property type="match status" value="2"/>
</dbReference>
<name>A0A2C5YKC9_9HYPO</name>
<dbReference type="CDD" id="cd17731">
    <property type="entry name" value="BRCT_TopBP1_rpt2_like"/>
    <property type="match status" value="1"/>
</dbReference>